<dbReference type="SUPFAM" id="SSF51230">
    <property type="entry name" value="Single hybrid motif"/>
    <property type="match status" value="1"/>
</dbReference>
<dbReference type="Pfam" id="PF02817">
    <property type="entry name" value="E3_binding"/>
    <property type="match status" value="1"/>
</dbReference>
<dbReference type="EC" id="2.3.1.-" evidence="4"/>
<feature type="region of interest" description="Disordered" evidence="5">
    <location>
        <begin position="95"/>
        <end position="130"/>
    </location>
</feature>
<dbReference type="OrthoDB" id="537444at2759"/>
<keyword evidence="3" id="KW-0809">Transit peptide</keyword>
<feature type="domain" description="Peripheral subunit-binding (PSBD)" evidence="7">
    <location>
        <begin position="136"/>
        <end position="173"/>
    </location>
</feature>
<dbReference type="InterPro" id="IPR045257">
    <property type="entry name" value="E2/Pdx1"/>
</dbReference>
<dbReference type="InterPro" id="IPR011053">
    <property type="entry name" value="Single_hybrid_motif"/>
</dbReference>
<dbReference type="GO" id="GO:0006086">
    <property type="term" value="P:pyruvate decarboxylation to acetyl-CoA"/>
    <property type="evidence" value="ECO:0007669"/>
    <property type="project" value="InterPro"/>
</dbReference>
<dbReference type="SUPFAM" id="SSF47005">
    <property type="entry name" value="Peripheral subunit-binding domain of 2-oxo acid dehydrogenase complex"/>
    <property type="match status" value="1"/>
</dbReference>
<comment type="cofactor">
    <cofactor evidence="4">
        <name>(R)-lipoate</name>
        <dbReference type="ChEBI" id="CHEBI:83088"/>
    </cofactor>
</comment>
<dbReference type="InterPro" id="IPR004167">
    <property type="entry name" value="PSBD"/>
</dbReference>
<evidence type="ECO:0000256" key="4">
    <source>
        <dbReference type="RuleBase" id="RU003423"/>
    </source>
</evidence>
<dbReference type="FunFam" id="2.40.50.100:FF:000010">
    <property type="entry name" value="Acetyltransferase component of pyruvate dehydrogenase complex"/>
    <property type="match status" value="1"/>
</dbReference>
<reference evidence="8" key="1">
    <citation type="submission" date="2020-12" db="EMBL/GenBank/DDBJ databases">
        <authorList>
            <person name="Iha C."/>
        </authorList>
    </citation>
    <scope>NUCLEOTIDE SEQUENCE</scope>
</reference>
<keyword evidence="2 4" id="KW-0450">Lipoyl</keyword>
<dbReference type="InterPro" id="IPR000089">
    <property type="entry name" value="Biotin_lipoyl"/>
</dbReference>
<dbReference type="InterPro" id="IPR036625">
    <property type="entry name" value="E3-bd_dom_sf"/>
</dbReference>
<evidence type="ECO:0000259" key="6">
    <source>
        <dbReference type="PROSITE" id="PS50968"/>
    </source>
</evidence>
<evidence type="ECO:0000256" key="3">
    <source>
        <dbReference type="ARBA" id="ARBA00022946"/>
    </source>
</evidence>
<accession>A0A8S1J8H5</accession>
<feature type="domain" description="Lipoyl-binding" evidence="6">
    <location>
        <begin position="7"/>
        <end position="83"/>
    </location>
</feature>
<dbReference type="EMBL" id="CAJHUC010001682">
    <property type="protein sequence ID" value="CAD7701999.1"/>
    <property type="molecule type" value="Genomic_DNA"/>
</dbReference>
<dbReference type="InterPro" id="IPR001078">
    <property type="entry name" value="2-oxoacid_DH_actylTfrase"/>
</dbReference>
<protein>
    <recommendedName>
        <fullName evidence="4">Dihydrolipoamide acetyltransferase component of pyruvate dehydrogenase complex</fullName>
        <ecNumber evidence="4">2.3.1.-</ecNumber>
    </recommendedName>
</protein>
<keyword evidence="4" id="KW-0012">Acyltransferase</keyword>
<comment type="caution">
    <text evidence="8">The sequence shown here is derived from an EMBL/GenBank/DDBJ whole genome shotgun (WGS) entry which is preliminary data.</text>
</comment>
<organism evidence="8 9">
    <name type="scientific">Ostreobium quekettii</name>
    <dbReference type="NCBI Taxonomy" id="121088"/>
    <lineage>
        <taxon>Eukaryota</taxon>
        <taxon>Viridiplantae</taxon>
        <taxon>Chlorophyta</taxon>
        <taxon>core chlorophytes</taxon>
        <taxon>Ulvophyceae</taxon>
        <taxon>TCBD clade</taxon>
        <taxon>Bryopsidales</taxon>
        <taxon>Ostreobineae</taxon>
        <taxon>Ostreobiaceae</taxon>
        <taxon>Ostreobium</taxon>
    </lineage>
</organism>
<comment type="similarity">
    <text evidence="1 4">Belongs to the 2-oxoacid dehydrogenase family.</text>
</comment>
<dbReference type="PANTHER" id="PTHR23151">
    <property type="entry name" value="DIHYDROLIPOAMIDE ACETYL/SUCCINYL-TRANSFERASE-RELATED"/>
    <property type="match status" value="1"/>
</dbReference>
<dbReference type="GO" id="GO:0005739">
    <property type="term" value="C:mitochondrion"/>
    <property type="evidence" value="ECO:0007669"/>
    <property type="project" value="TreeGrafter"/>
</dbReference>
<keyword evidence="9" id="KW-1185">Reference proteome</keyword>
<dbReference type="GO" id="GO:0045254">
    <property type="term" value="C:pyruvate dehydrogenase complex"/>
    <property type="evidence" value="ECO:0007669"/>
    <property type="project" value="InterPro"/>
</dbReference>
<dbReference type="InterPro" id="IPR023213">
    <property type="entry name" value="CAT-like_dom_sf"/>
</dbReference>
<evidence type="ECO:0000256" key="2">
    <source>
        <dbReference type="ARBA" id="ARBA00022823"/>
    </source>
</evidence>
<dbReference type="InterPro" id="IPR003016">
    <property type="entry name" value="2-oxoA_DH_lipoyl-BS"/>
</dbReference>
<dbReference type="CDD" id="cd06849">
    <property type="entry name" value="lipoyl_domain"/>
    <property type="match status" value="1"/>
</dbReference>
<gene>
    <name evidence="8" type="ORF">OSTQU699_LOCUS7356</name>
</gene>
<dbReference type="Gene3D" id="4.10.320.10">
    <property type="entry name" value="E3-binding domain"/>
    <property type="match status" value="1"/>
</dbReference>
<dbReference type="AlphaFoldDB" id="A0A8S1J8H5"/>
<dbReference type="PROSITE" id="PS00189">
    <property type="entry name" value="LIPOYL"/>
    <property type="match status" value="1"/>
</dbReference>
<dbReference type="GO" id="GO:0016746">
    <property type="term" value="F:acyltransferase activity"/>
    <property type="evidence" value="ECO:0007669"/>
    <property type="project" value="UniProtKB-KW"/>
</dbReference>
<evidence type="ECO:0000259" key="7">
    <source>
        <dbReference type="PROSITE" id="PS51826"/>
    </source>
</evidence>
<dbReference type="PANTHER" id="PTHR23151:SF90">
    <property type="entry name" value="DIHYDROLIPOYLLYSINE-RESIDUE ACETYLTRANSFERASE COMPONENT OF PYRUVATE DEHYDROGENASE COMPLEX, MITOCHONDRIAL-RELATED"/>
    <property type="match status" value="1"/>
</dbReference>
<feature type="region of interest" description="Disordered" evidence="5">
    <location>
        <begin position="180"/>
        <end position="214"/>
    </location>
</feature>
<dbReference type="PROSITE" id="PS51826">
    <property type="entry name" value="PSBD"/>
    <property type="match status" value="1"/>
</dbReference>
<keyword evidence="4" id="KW-0808">Transferase</keyword>
<evidence type="ECO:0000256" key="5">
    <source>
        <dbReference type="SAM" id="MobiDB-lite"/>
    </source>
</evidence>
<feature type="compositionally biased region" description="Pro residues" evidence="5">
    <location>
        <begin position="114"/>
        <end position="124"/>
    </location>
</feature>
<dbReference type="FunFam" id="3.30.559.10:FF:000003">
    <property type="entry name" value="Acetyltransferase component of pyruvate dehydrogenase complex"/>
    <property type="match status" value="1"/>
</dbReference>
<proteinExistence type="inferred from homology"/>
<name>A0A8S1J8H5_9CHLO</name>
<feature type="compositionally biased region" description="Low complexity" evidence="5">
    <location>
        <begin position="99"/>
        <end position="113"/>
    </location>
</feature>
<sequence>MSSLPPHTMLNMPALSPTMEQGSLATWHVKEGDEVAAGDVLADIETDKAVLGFENQEEGFVAKLLVKGGAKDIPVGTPVAILVENVEDVTKFETYEPEAASPSAQSQPAVDSAPQPPKVVPPTPRASSIQDFQGMKIGPAAKKLILEHGLSASVIPSTGPRGMVTKGDVLLAVSKGAGKVAEPATPAPRKEAPPRQTVTETSKQGKETHVEGVPFMDTPTTQVRRIIASRLLESKTTIPALYVSADADVDAVSLMRASLKRQGTRVSVNDFVVKAVALALKDVPRANAFWDQAREDAVHSSGVDVSIAVATDSGLLTPIIRDADKKGLLEISAEARQLAQRARENKLKPEEFQGGSFTISNLGMFGIDEFSAIINPPQGCIMAVGGSQQEVFLEGGEPRVKDRMRVTISADHRVFDGDVASQFLNTFCSYFNNPVKLIV</sequence>
<dbReference type="Pfam" id="PF00364">
    <property type="entry name" value="Biotin_lipoyl"/>
    <property type="match status" value="1"/>
</dbReference>
<dbReference type="PROSITE" id="PS50968">
    <property type="entry name" value="BIOTINYL_LIPOYL"/>
    <property type="match status" value="1"/>
</dbReference>
<dbReference type="Gene3D" id="3.30.559.10">
    <property type="entry name" value="Chloramphenicol acetyltransferase-like domain"/>
    <property type="match status" value="1"/>
</dbReference>
<evidence type="ECO:0000256" key="1">
    <source>
        <dbReference type="ARBA" id="ARBA00007317"/>
    </source>
</evidence>
<dbReference type="SUPFAM" id="SSF52777">
    <property type="entry name" value="CoA-dependent acyltransferases"/>
    <property type="match status" value="1"/>
</dbReference>
<evidence type="ECO:0000313" key="8">
    <source>
        <dbReference type="EMBL" id="CAD7701999.1"/>
    </source>
</evidence>
<evidence type="ECO:0000313" key="9">
    <source>
        <dbReference type="Proteomes" id="UP000708148"/>
    </source>
</evidence>
<dbReference type="Proteomes" id="UP000708148">
    <property type="component" value="Unassembled WGS sequence"/>
</dbReference>
<dbReference type="Gene3D" id="2.40.50.100">
    <property type="match status" value="1"/>
</dbReference>
<dbReference type="Pfam" id="PF00198">
    <property type="entry name" value="2-oxoacid_dh"/>
    <property type="match status" value="1"/>
</dbReference>